<sequence length="351" mass="38548">MSADTGDSAVSFNHPRKSKKSTDAEPAIENIKDEAKSEKKRKRNTADILGEQGAVTPATKEERRKRKIRHKEGVSEEPTGDGGEGGAEEGSKAGSDGSEDVAKADVKKKRKSERVEHEEGGEAEPRKEKKKKSQEVEQNEVAAADSIPEQLKIQEKKRRKKDGVVAVAVNGEVKEKTKTKKRKHQADEADVNASETVDAKPKKSKKKRSKDSPYPDPADDATLSEQSSKALSYAYTQAVDPSSWKFNKARQNWLLRNYWSEQAIPDEYLPLVNVYLSKVQGGVRENLLKTCRDTMSSGIADIPIEKPVVTANGESGEATKDAAVASTPPVDEVKRKRAQDLLLVLASEQTS</sequence>
<proteinExistence type="predicted"/>
<dbReference type="PANTHER" id="PTHR22306:SF2">
    <property type="entry name" value="CHROMOSOME 7 OPEN READING FRAME 50"/>
    <property type="match status" value="1"/>
</dbReference>
<gene>
    <name evidence="3" type="ORF">EUX98_g370</name>
</gene>
<dbReference type="Proteomes" id="UP000308730">
    <property type="component" value="Unassembled WGS sequence"/>
</dbReference>
<dbReference type="InterPro" id="IPR019327">
    <property type="entry name" value="WKF"/>
</dbReference>
<evidence type="ECO:0000259" key="2">
    <source>
        <dbReference type="Pfam" id="PF10180"/>
    </source>
</evidence>
<comment type="caution">
    <text evidence="3">The sequence shown here is derived from an EMBL/GenBank/DDBJ whole genome shotgun (WGS) entry which is preliminary data.</text>
</comment>
<dbReference type="Pfam" id="PF10180">
    <property type="entry name" value="WKF"/>
    <property type="match status" value="1"/>
</dbReference>
<protein>
    <recommendedName>
        <fullName evidence="2">WKF domain-containing protein</fullName>
    </recommendedName>
</protein>
<feature type="domain" description="WKF" evidence="2">
    <location>
        <begin position="233"/>
        <end position="293"/>
    </location>
</feature>
<feature type="region of interest" description="Disordered" evidence="1">
    <location>
        <begin position="1"/>
        <end position="226"/>
    </location>
</feature>
<dbReference type="OrthoDB" id="10261563at2759"/>
<evidence type="ECO:0000313" key="3">
    <source>
        <dbReference type="EMBL" id="THH33824.1"/>
    </source>
</evidence>
<dbReference type="AlphaFoldDB" id="A0A4S4N478"/>
<dbReference type="PANTHER" id="PTHR22306">
    <property type="entry name" value="CHROMOSOME 7 OPEN READING FRAME 50"/>
    <property type="match status" value="1"/>
</dbReference>
<organism evidence="3 4">
    <name type="scientific">Antrodiella citrinella</name>
    <dbReference type="NCBI Taxonomy" id="2447956"/>
    <lineage>
        <taxon>Eukaryota</taxon>
        <taxon>Fungi</taxon>
        <taxon>Dikarya</taxon>
        <taxon>Basidiomycota</taxon>
        <taxon>Agaricomycotina</taxon>
        <taxon>Agaricomycetes</taxon>
        <taxon>Polyporales</taxon>
        <taxon>Steccherinaceae</taxon>
        <taxon>Antrodiella</taxon>
    </lineage>
</organism>
<evidence type="ECO:0000256" key="1">
    <source>
        <dbReference type="SAM" id="MobiDB-lite"/>
    </source>
</evidence>
<evidence type="ECO:0000313" key="4">
    <source>
        <dbReference type="Proteomes" id="UP000308730"/>
    </source>
</evidence>
<name>A0A4S4N478_9APHY</name>
<reference evidence="3 4" key="1">
    <citation type="submission" date="2019-02" db="EMBL/GenBank/DDBJ databases">
        <title>Genome sequencing of the rare red list fungi Antrodiella citrinella (Flaviporus citrinellus).</title>
        <authorList>
            <person name="Buettner E."/>
            <person name="Kellner H."/>
        </authorList>
    </citation>
    <scope>NUCLEOTIDE SEQUENCE [LARGE SCALE GENOMIC DNA]</scope>
    <source>
        <strain evidence="3 4">DSM 108506</strain>
    </source>
</reference>
<feature type="compositionally biased region" description="Basic and acidic residues" evidence="1">
    <location>
        <begin position="113"/>
        <end position="127"/>
    </location>
</feature>
<dbReference type="EMBL" id="SGPM01000003">
    <property type="protein sequence ID" value="THH33824.1"/>
    <property type="molecule type" value="Genomic_DNA"/>
</dbReference>
<keyword evidence="4" id="KW-1185">Reference proteome</keyword>
<accession>A0A4S4N478</accession>